<dbReference type="AlphaFoldDB" id="A0A1A8NVK6"/>
<reference evidence="1" key="1">
    <citation type="submission" date="2016-05" db="EMBL/GenBank/DDBJ databases">
        <authorList>
            <person name="Lavstsen T."/>
            <person name="Jespersen J.S."/>
        </authorList>
    </citation>
    <scope>NUCLEOTIDE SEQUENCE</scope>
    <source>
        <tissue evidence="1">Brain</tissue>
    </source>
</reference>
<protein>
    <submittedName>
        <fullName evidence="1">Uncharacterized protein</fullName>
    </submittedName>
</protein>
<reference evidence="1" key="2">
    <citation type="submission" date="2016-06" db="EMBL/GenBank/DDBJ databases">
        <title>The genome of a short-lived fish provides insights into sex chromosome evolution and the genetic control of aging.</title>
        <authorList>
            <person name="Reichwald K."/>
            <person name="Felder M."/>
            <person name="Petzold A."/>
            <person name="Koch P."/>
            <person name="Groth M."/>
            <person name="Platzer M."/>
        </authorList>
    </citation>
    <scope>NUCLEOTIDE SEQUENCE</scope>
    <source>
        <tissue evidence="1">Brain</tissue>
    </source>
</reference>
<gene>
    <name evidence="1" type="primary">CU570881.1</name>
</gene>
<sequence length="199" mass="22890">LSQYFCKPNALTNSAALPPGAAVNHRARASFSVHAQQCHAPHSAYCRNMEQQNPKLPIPRLPSTSQKTFKKFKSPSSKVAVRRLRQSSRIYIGECFKRWRDFRDLHGLKTDEELAKYLLDRCWRLCSEKVAKGYSYIPEIQTMIVNQHLTSKKGLPRRYKLRPEDPRRYGLLSGVPAPSTEELLQHLRTRCDGKTLPQT</sequence>
<name>A0A1A8NVK6_9TELE</name>
<accession>A0A1A8NVK6</accession>
<dbReference type="EMBL" id="HAEH01004037">
    <property type="protein sequence ID" value="SBR72864.1"/>
    <property type="molecule type" value="Transcribed_RNA"/>
</dbReference>
<feature type="non-terminal residue" evidence="1">
    <location>
        <position position="1"/>
    </location>
</feature>
<proteinExistence type="predicted"/>
<organism evidence="1">
    <name type="scientific">Nothobranchius rachovii</name>
    <name type="common">bluefin notho</name>
    <dbReference type="NCBI Taxonomy" id="451742"/>
    <lineage>
        <taxon>Eukaryota</taxon>
        <taxon>Metazoa</taxon>
        <taxon>Chordata</taxon>
        <taxon>Craniata</taxon>
        <taxon>Vertebrata</taxon>
        <taxon>Euteleostomi</taxon>
        <taxon>Actinopterygii</taxon>
        <taxon>Neopterygii</taxon>
        <taxon>Teleostei</taxon>
        <taxon>Neoteleostei</taxon>
        <taxon>Acanthomorphata</taxon>
        <taxon>Ovalentaria</taxon>
        <taxon>Atherinomorphae</taxon>
        <taxon>Cyprinodontiformes</taxon>
        <taxon>Nothobranchiidae</taxon>
        <taxon>Nothobranchius</taxon>
    </lineage>
</organism>
<evidence type="ECO:0000313" key="1">
    <source>
        <dbReference type="EMBL" id="SBR72864.1"/>
    </source>
</evidence>